<keyword evidence="4 8" id="KW-0067">ATP-binding</keyword>
<dbReference type="GO" id="GO:0050566">
    <property type="term" value="F:asparaginyl-tRNA synthase (glutamine-hydrolyzing) activity"/>
    <property type="evidence" value="ECO:0007669"/>
    <property type="project" value="RHEA"/>
</dbReference>
<dbReference type="SUPFAM" id="SSF55931">
    <property type="entry name" value="Glutamine synthetase/guanido kinase"/>
    <property type="match status" value="1"/>
</dbReference>
<dbReference type="NCBIfam" id="TIGR00133">
    <property type="entry name" value="gatB"/>
    <property type="match status" value="1"/>
</dbReference>
<evidence type="ECO:0000256" key="2">
    <source>
        <dbReference type="ARBA" id="ARBA00022598"/>
    </source>
</evidence>
<dbReference type="InterPro" id="IPR017959">
    <property type="entry name" value="Asn/Gln-tRNA_amidoTrfase_suB/E"/>
</dbReference>
<protein>
    <recommendedName>
        <fullName evidence="8">Glutamyl-tRNA(Gln) amidotransferase subunit B, mitochondrial</fullName>
        <shortName evidence="8">Glu-AdT subunit B</shortName>
        <ecNumber evidence="8">6.3.5.-</ecNumber>
    </recommendedName>
</protein>
<dbReference type="GeneID" id="37018206"/>
<dbReference type="STRING" id="1280837.A0A316VFY0"/>
<dbReference type="InParanoid" id="A0A316VFY0"/>
<dbReference type="GO" id="GO:0005739">
    <property type="term" value="C:mitochondrion"/>
    <property type="evidence" value="ECO:0007669"/>
    <property type="project" value="UniProtKB-SubCell"/>
</dbReference>
<dbReference type="InterPro" id="IPR017958">
    <property type="entry name" value="Gln-tRNA_amidoTrfase_suB_CS"/>
</dbReference>
<comment type="similarity">
    <text evidence="1 8">Belongs to the GatB/GatE family. GatB subfamily.</text>
</comment>
<comment type="catalytic activity">
    <reaction evidence="6">
        <text>L-aspartyl-tRNA(Asn) + L-glutamine + ATP + H2O = L-asparaginyl-tRNA(Asn) + L-glutamate + ADP + phosphate + 2 H(+)</text>
        <dbReference type="Rhea" id="RHEA:14513"/>
        <dbReference type="Rhea" id="RHEA-COMP:9674"/>
        <dbReference type="Rhea" id="RHEA-COMP:9677"/>
        <dbReference type="ChEBI" id="CHEBI:15377"/>
        <dbReference type="ChEBI" id="CHEBI:15378"/>
        <dbReference type="ChEBI" id="CHEBI:29985"/>
        <dbReference type="ChEBI" id="CHEBI:30616"/>
        <dbReference type="ChEBI" id="CHEBI:43474"/>
        <dbReference type="ChEBI" id="CHEBI:58359"/>
        <dbReference type="ChEBI" id="CHEBI:78515"/>
        <dbReference type="ChEBI" id="CHEBI:78516"/>
        <dbReference type="ChEBI" id="CHEBI:456216"/>
    </reaction>
</comment>
<sequence length="555" mass="61371">MWLAGGRKTVALGWTVIGRRSTNARCLYSTKSKAYQPLPEGWEAIIGVEVHAQLKAKKKLFSHANTPNNRVGQQSPENTCVAPFDAALPGTLPAIQSESVRLALKAGIALECEIGKTISFDRKHYFYPDLTSGYQISQKYAPLARNGRLKLLFDDGHLSSPEDEVDVRIEQIQLEQDTAKSSHHISETAGSLTTIDLNRAGSALIEIVSGPDLRTPEQAGAYVRKLREILRRIGASDGNMDEGSLRCDVNVSVHRTGEPWGVRCEVKNVNSVRFVMNAIISEMHRQQKLLSAGELVEQETRGYNELDGSTVRLRSKEDAPDYRYMPDPNLPPLRIGSSFLEEIREELPELPAEQRSRLMQQYGVGLRDTNVLMRIGLDDDADVSTAERASDAVAYYEQVAEGRDGQMVMNWIIHELLKTLNAQEKSFAQNPIQASDLGDLLDLVQNDKVTKATAKAFLSELIKTEGKILTEFKQENTSAVQACLESRNALALDSGDALVSVCKEVVEALPDAVEAVRSGNKKVMQRLVGEVMKRTKGRANAKVANQILDELVHPK</sequence>
<evidence type="ECO:0000256" key="8">
    <source>
        <dbReference type="HAMAP-Rule" id="MF_03147"/>
    </source>
</evidence>
<dbReference type="InterPro" id="IPR014746">
    <property type="entry name" value="Gln_synth/guanido_kin_cat_dom"/>
</dbReference>
<evidence type="ECO:0000256" key="4">
    <source>
        <dbReference type="ARBA" id="ARBA00022840"/>
    </source>
</evidence>
<dbReference type="Pfam" id="PF02637">
    <property type="entry name" value="GatB_Yqey"/>
    <property type="match status" value="1"/>
</dbReference>
<evidence type="ECO:0000256" key="5">
    <source>
        <dbReference type="ARBA" id="ARBA00022917"/>
    </source>
</evidence>
<dbReference type="Proteomes" id="UP000245771">
    <property type="component" value="Unassembled WGS sequence"/>
</dbReference>
<evidence type="ECO:0000259" key="9">
    <source>
        <dbReference type="SMART" id="SM00845"/>
    </source>
</evidence>
<evidence type="ECO:0000256" key="6">
    <source>
        <dbReference type="ARBA" id="ARBA00047380"/>
    </source>
</evidence>
<dbReference type="OrthoDB" id="1722066at2759"/>
<dbReference type="EMBL" id="KZ819603">
    <property type="protein sequence ID" value="PWN35223.1"/>
    <property type="molecule type" value="Genomic_DNA"/>
</dbReference>
<dbReference type="PANTHER" id="PTHR11659">
    <property type="entry name" value="GLUTAMYL-TRNA GLN AMIDOTRANSFERASE SUBUNIT B MITOCHONDRIAL AND PROKARYOTIC PET112-RELATED"/>
    <property type="match status" value="1"/>
</dbReference>
<evidence type="ECO:0000313" key="10">
    <source>
        <dbReference type="EMBL" id="PWN35223.1"/>
    </source>
</evidence>
<dbReference type="NCBIfam" id="NF004014">
    <property type="entry name" value="PRK05477.1-4"/>
    <property type="match status" value="1"/>
</dbReference>
<reference evidence="10 11" key="1">
    <citation type="journal article" date="2018" name="Mol. Biol. Evol.">
        <title>Broad Genomic Sampling Reveals a Smut Pathogenic Ancestry of the Fungal Clade Ustilaginomycotina.</title>
        <authorList>
            <person name="Kijpornyongpan T."/>
            <person name="Mondo S.J."/>
            <person name="Barry K."/>
            <person name="Sandor L."/>
            <person name="Lee J."/>
            <person name="Lipzen A."/>
            <person name="Pangilinan J."/>
            <person name="LaButti K."/>
            <person name="Hainaut M."/>
            <person name="Henrissat B."/>
            <person name="Grigoriev I.V."/>
            <person name="Spatafora J.W."/>
            <person name="Aime M.C."/>
        </authorList>
    </citation>
    <scope>NUCLEOTIDE SEQUENCE [LARGE SCALE GENOMIC DNA]</scope>
    <source>
        <strain evidence="10 11">MCA 3882</strain>
    </source>
</reference>
<dbReference type="InterPro" id="IPR004413">
    <property type="entry name" value="GatB"/>
</dbReference>
<comment type="catalytic activity">
    <reaction evidence="7 8">
        <text>L-glutamyl-tRNA(Gln) + L-glutamine + ATP + H2O = L-glutaminyl-tRNA(Gln) + L-glutamate + ADP + phosphate + H(+)</text>
        <dbReference type="Rhea" id="RHEA:17521"/>
        <dbReference type="Rhea" id="RHEA-COMP:9681"/>
        <dbReference type="Rhea" id="RHEA-COMP:9684"/>
        <dbReference type="ChEBI" id="CHEBI:15377"/>
        <dbReference type="ChEBI" id="CHEBI:15378"/>
        <dbReference type="ChEBI" id="CHEBI:29985"/>
        <dbReference type="ChEBI" id="CHEBI:30616"/>
        <dbReference type="ChEBI" id="CHEBI:43474"/>
        <dbReference type="ChEBI" id="CHEBI:58359"/>
        <dbReference type="ChEBI" id="CHEBI:78520"/>
        <dbReference type="ChEBI" id="CHEBI:78521"/>
        <dbReference type="ChEBI" id="CHEBI:456216"/>
    </reaction>
</comment>
<dbReference type="NCBIfam" id="NF004012">
    <property type="entry name" value="PRK05477.1-2"/>
    <property type="match status" value="1"/>
</dbReference>
<comment type="subcellular location">
    <subcellularLocation>
        <location evidence="8">Mitochondrion</location>
    </subcellularLocation>
</comment>
<dbReference type="EC" id="6.3.5.-" evidence="8"/>
<keyword evidence="5 8" id="KW-0648">Protein biosynthesis</keyword>
<dbReference type="InterPro" id="IPR006075">
    <property type="entry name" value="Asn/Gln-tRNA_Trfase_suB/E_cat"/>
</dbReference>
<name>A0A316VFY0_9BASI</name>
<evidence type="ECO:0000256" key="3">
    <source>
        <dbReference type="ARBA" id="ARBA00022741"/>
    </source>
</evidence>
<dbReference type="FunCoup" id="A0A316VFY0">
    <property type="interactions" value="276"/>
</dbReference>
<evidence type="ECO:0000313" key="11">
    <source>
        <dbReference type="Proteomes" id="UP000245771"/>
    </source>
</evidence>
<evidence type="ECO:0000256" key="1">
    <source>
        <dbReference type="ARBA" id="ARBA00005306"/>
    </source>
</evidence>
<dbReference type="PROSITE" id="PS01234">
    <property type="entry name" value="GATB"/>
    <property type="match status" value="1"/>
</dbReference>
<organism evidence="10 11">
    <name type="scientific">Meira miltonrushii</name>
    <dbReference type="NCBI Taxonomy" id="1280837"/>
    <lineage>
        <taxon>Eukaryota</taxon>
        <taxon>Fungi</taxon>
        <taxon>Dikarya</taxon>
        <taxon>Basidiomycota</taxon>
        <taxon>Ustilaginomycotina</taxon>
        <taxon>Exobasidiomycetes</taxon>
        <taxon>Exobasidiales</taxon>
        <taxon>Brachybasidiaceae</taxon>
        <taxon>Meira</taxon>
    </lineage>
</organism>
<keyword evidence="3 8" id="KW-0547">Nucleotide-binding</keyword>
<dbReference type="SMART" id="SM00845">
    <property type="entry name" value="GatB_Yqey"/>
    <property type="match status" value="1"/>
</dbReference>
<dbReference type="GO" id="GO:0050567">
    <property type="term" value="F:glutaminyl-tRNA synthase (glutamine-hydrolyzing) activity"/>
    <property type="evidence" value="ECO:0007669"/>
    <property type="project" value="UniProtKB-UniRule"/>
</dbReference>
<keyword evidence="10" id="KW-0808">Transferase</keyword>
<keyword evidence="8" id="KW-0496">Mitochondrion</keyword>
<gene>
    <name evidence="10" type="ORF">FA14DRAFT_120704</name>
</gene>
<dbReference type="FunFam" id="1.10.10.410:FF:000001">
    <property type="entry name" value="Aspartyl/glutamyl-tRNA(Asn/Gln) amidotransferase subunit B"/>
    <property type="match status" value="1"/>
</dbReference>
<dbReference type="HAMAP" id="MF_00121">
    <property type="entry name" value="GatB"/>
    <property type="match status" value="1"/>
</dbReference>
<feature type="domain" description="Asn/Gln amidotransferase" evidence="9">
    <location>
        <begin position="394"/>
        <end position="552"/>
    </location>
</feature>
<dbReference type="GO" id="GO:0005524">
    <property type="term" value="F:ATP binding"/>
    <property type="evidence" value="ECO:0007669"/>
    <property type="project" value="UniProtKB-KW"/>
</dbReference>
<evidence type="ECO:0000256" key="7">
    <source>
        <dbReference type="ARBA" id="ARBA00047913"/>
    </source>
</evidence>
<accession>A0A316VFY0</accession>
<proteinExistence type="inferred from homology"/>
<dbReference type="PANTHER" id="PTHR11659:SF0">
    <property type="entry name" value="GLUTAMYL-TRNA(GLN) AMIDOTRANSFERASE SUBUNIT B, MITOCHONDRIAL"/>
    <property type="match status" value="1"/>
</dbReference>
<keyword evidence="11" id="KW-1185">Reference proteome</keyword>
<dbReference type="GO" id="GO:0016740">
    <property type="term" value="F:transferase activity"/>
    <property type="evidence" value="ECO:0007669"/>
    <property type="project" value="UniProtKB-KW"/>
</dbReference>
<dbReference type="SUPFAM" id="SSF89095">
    <property type="entry name" value="GatB/YqeY motif"/>
    <property type="match status" value="1"/>
</dbReference>
<dbReference type="GO" id="GO:0030956">
    <property type="term" value="C:glutamyl-tRNA(Gln) amidotransferase complex"/>
    <property type="evidence" value="ECO:0007669"/>
    <property type="project" value="UniProtKB-UniRule"/>
</dbReference>
<comment type="function">
    <text evidence="8">Allows the formation of correctly charged Gln-tRNA(Gln) through the transamidation of misacylated Glu-tRNA(Gln) in the mitochondria. The reaction takes place in the presence of glutamine and ATP through an activated gamma-phospho-Glu-tRNA(Gln).</text>
</comment>
<dbReference type="InterPro" id="IPR018027">
    <property type="entry name" value="Asn/Gln_amidotransferase"/>
</dbReference>
<dbReference type="GO" id="GO:0032543">
    <property type="term" value="P:mitochondrial translation"/>
    <property type="evidence" value="ECO:0007669"/>
    <property type="project" value="UniProtKB-UniRule"/>
</dbReference>
<comment type="subunit">
    <text evidence="8">Subunit of the heterotrimeric GatCAB amidotransferase (AdT) complex, composed of A, B and C subunits.</text>
</comment>
<dbReference type="InterPro" id="IPR023168">
    <property type="entry name" value="GatB_Yqey_C_2"/>
</dbReference>
<dbReference type="Pfam" id="PF02934">
    <property type="entry name" value="GatB_N"/>
    <property type="match status" value="1"/>
</dbReference>
<dbReference type="AlphaFoldDB" id="A0A316VFY0"/>
<dbReference type="RefSeq" id="XP_025355525.1">
    <property type="nucleotide sequence ID" value="XM_025496425.1"/>
</dbReference>
<keyword evidence="2 8" id="KW-0436">Ligase</keyword>
<dbReference type="Gene3D" id="1.10.10.410">
    <property type="match status" value="1"/>
</dbReference>
<dbReference type="GO" id="GO:0070681">
    <property type="term" value="P:glutaminyl-tRNAGln biosynthesis via transamidation"/>
    <property type="evidence" value="ECO:0007669"/>
    <property type="project" value="UniProtKB-UniRule"/>
</dbReference>
<dbReference type="InterPro" id="IPR003789">
    <property type="entry name" value="Asn/Gln_tRNA_amidoTrase-B-like"/>
</dbReference>